<evidence type="ECO:0000313" key="2">
    <source>
        <dbReference type="EMBL" id="HIR61711.1"/>
    </source>
</evidence>
<evidence type="ECO:0000256" key="1">
    <source>
        <dbReference type="SAM" id="MobiDB-lite"/>
    </source>
</evidence>
<comment type="caution">
    <text evidence="2">The sequence shown here is derived from an EMBL/GenBank/DDBJ whole genome shotgun (WGS) entry which is preliminary data.</text>
</comment>
<accession>A0A9D1DZH7</accession>
<dbReference type="EMBL" id="DVHA01000295">
    <property type="protein sequence ID" value="HIR61711.1"/>
    <property type="molecule type" value="Genomic_DNA"/>
</dbReference>
<organism evidence="2 3">
    <name type="scientific">Candidatus Faecivivens stercoravium</name>
    <dbReference type="NCBI Taxonomy" id="2840803"/>
    <lineage>
        <taxon>Bacteria</taxon>
        <taxon>Bacillati</taxon>
        <taxon>Bacillota</taxon>
        <taxon>Clostridia</taxon>
        <taxon>Eubacteriales</taxon>
        <taxon>Oscillospiraceae</taxon>
        <taxon>Oscillospiraceae incertae sedis</taxon>
        <taxon>Candidatus Faecivivens</taxon>
    </lineage>
</organism>
<dbReference type="InterPro" id="IPR008979">
    <property type="entry name" value="Galactose-bd-like_sf"/>
</dbReference>
<feature type="non-terminal residue" evidence="2">
    <location>
        <position position="1"/>
    </location>
</feature>
<dbReference type="PANTHER" id="PTHR36848">
    <property type="entry name" value="DNA-BINDING PROTEIN (PUTATIVE SECRETED PROTEIN)-RELATED"/>
    <property type="match status" value="1"/>
</dbReference>
<dbReference type="PANTHER" id="PTHR36848:SF2">
    <property type="entry name" value="SECRETED PROTEIN"/>
    <property type="match status" value="1"/>
</dbReference>
<sequence>DDASCALQIEAVYEPHYARYKDLFGTVIAGFFSDEPCIGNAVGYDFDERVGHKDMPLPWSRYMPEMMRERLGDNWKDLLPVLWADLDHGRQDAKVREGYMDSVTRLVEKCFSYQLGDWCAAHGVQYIGHIVEDNGAHARLGSSMGHYFRSLAGQHMAGIDNIGGQVVIGGGDSVRPKGFSKPGDGEFYHYELGKLGSSHAHIDPRKGGRALCENFGAYGWNTGVRTMQYLADHFLARGINHFTPHAFSPKAFPDPDCPPHFYAHGENPQYRAFGTLVGYMNRVCHLISGGISLPDIAVLYHGESEWAGDYQPEKVVCRELLEHQIDFDIVPADLLGNLEAFGAYLEENALWIGGRPVQALVVPYSRYLPLTAARFIEKAEETGFPVLFTEAVPDGVSDTSEEENARLIPALQACEAVPAGKLAGALSGFITRDITLSPAHRRMTVYHYRDEEGEDILLLLNEDPGEAFDGEVTVRATGRPALYDAKDNCLRPVESEVHGEKTVLKLRVGPLEMAIVTFSAEEGDALKAPYRDLLPIPVEGFTVSRAEAKEYPHFRDPLTVESPINMARIYPDFSGYYRYEVSVELPEGVKELTIGDCYEAAEVWVNGVRIGTRIAPPYRFDIASAAKEGVNTIVIEVATTLERKMRAMEDSDRPSLGGNPPVSPTGITGEVTVWCEQR</sequence>
<reference evidence="2" key="2">
    <citation type="journal article" date="2021" name="PeerJ">
        <title>Extensive microbial diversity within the chicken gut microbiome revealed by metagenomics and culture.</title>
        <authorList>
            <person name="Gilroy R."/>
            <person name="Ravi A."/>
            <person name="Getino M."/>
            <person name="Pursley I."/>
            <person name="Horton D.L."/>
            <person name="Alikhan N.F."/>
            <person name="Baker D."/>
            <person name="Gharbi K."/>
            <person name="Hall N."/>
            <person name="Watson M."/>
            <person name="Adriaenssens E.M."/>
            <person name="Foster-Nyarko E."/>
            <person name="Jarju S."/>
            <person name="Secka A."/>
            <person name="Antonio M."/>
            <person name="Oren A."/>
            <person name="Chaudhuri R.R."/>
            <person name="La Ragione R."/>
            <person name="Hildebrand F."/>
            <person name="Pallen M.J."/>
        </authorList>
    </citation>
    <scope>NUCLEOTIDE SEQUENCE</scope>
    <source>
        <strain evidence="2">CHK189-12415</strain>
    </source>
</reference>
<protein>
    <recommendedName>
        <fullName evidence="4">Glycoside hydrolase family 2</fullName>
    </recommendedName>
</protein>
<proteinExistence type="predicted"/>
<dbReference type="Gene3D" id="2.60.120.260">
    <property type="entry name" value="Galactose-binding domain-like"/>
    <property type="match status" value="1"/>
</dbReference>
<evidence type="ECO:0008006" key="4">
    <source>
        <dbReference type="Google" id="ProtNLM"/>
    </source>
</evidence>
<dbReference type="InterPro" id="IPR053161">
    <property type="entry name" value="Ulvan_degrading_GH"/>
</dbReference>
<evidence type="ECO:0000313" key="3">
    <source>
        <dbReference type="Proteomes" id="UP000824241"/>
    </source>
</evidence>
<gene>
    <name evidence="2" type="ORF">IAB37_09075</name>
</gene>
<name>A0A9D1DZH7_9FIRM</name>
<dbReference type="AlphaFoldDB" id="A0A9D1DZH7"/>
<feature type="region of interest" description="Disordered" evidence="1">
    <location>
        <begin position="647"/>
        <end position="668"/>
    </location>
</feature>
<reference evidence="2" key="1">
    <citation type="submission" date="2020-10" db="EMBL/GenBank/DDBJ databases">
        <authorList>
            <person name="Gilroy R."/>
        </authorList>
    </citation>
    <scope>NUCLEOTIDE SEQUENCE</scope>
    <source>
        <strain evidence="2">CHK189-12415</strain>
    </source>
</reference>
<dbReference type="Proteomes" id="UP000824241">
    <property type="component" value="Unassembled WGS sequence"/>
</dbReference>
<dbReference type="SUPFAM" id="SSF49785">
    <property type="entry name" value="Galactose-binding domain-like"/>
    <property type="match status" value="1"/>
</dbReference>